<evidence type="ECO:0000313" key="1">
    <source>
        <dbReference type="EMBL" id="WAJ31445.1"/>
    </source>
</evidence>
<organism evidence="1 2">
    <name type="scientific">Antarcticirhabdus aurantiaca</name>
    <dbReference type="NCBI Taxonomy" id="2606717"/>
    <lineage>
        <taxon>Bacteria</taxon>
        <taxon>Pseudomonadati</taxon>
        <taxon>Pseudomonadota</taxon>
        <taxon>Alphaproteobacteria</taxon>
        <taxon>Hyphomicrobiales</taxon>
        <taxon>Aurantimonadaceae</taxon>
        <taxon>Antarcticirhabdus</taxon>
    </lineage>
</organism>
<reference evidence="1" key="1">
    <citation type="submission" date="2022-11" db="EMBL/GenBank/DDBJ databases">
        <title>beta-Carotene-producing bacterium, Jeongeuplla avenae sp. nov., alleviates the salt stress of Arabidopsis seedlings.</title>
        <authorList>
            <person name="Jiang L."/>
            <person name="Lee J."/>
        </authorList>
    </citation>
    <scope>NUCLEOTIDE SEQUENCE</scope>
    <source>
        <strain evidence="1">DY_R2A_6</strain>
    </source>
</reference>
<dbReference type="Proteomes" id="UP001163223">
    <property type="component" value="Chromosome"/>
</dbReference>
<proteinExistence type="predicted"/>
<keyword evidence="2" id="KW-1185">Reference proteome</keyword>
<evidence type="ECO:0000313" key="2">
    <source>
        <dbReference type="Proteomes" id="UP001163223"/>
    </source>
</evidence>
<name>A0ACD4NXH3_9HYPH</name>
<dbReference type="EC" id="3.6.1.9" evidence="1"/>
<accession>A0ACD4NXH3</accession>
<keyword evidence="1" id="KW-0378">Hydrolase</keyword>
<gene>
    <name evidence="1" type="primary">mazG</name>
    <name evidence="1" type="ORF">OXU80_12210</name>
</gene>
<sequence length="296" mass="33178">MEASRDVSRLVEIMAALRDPVDGCPWDIEQSFETIAPYTIEEAYEVADAIERRDVEDLREELGDLLLQVVYHAQLAAERGYFDFADVVEGITRKMVRRHPHVFGDAEARSARSAKGQWERIKAEERVEKAEARRQRSEFADVAEAVGDEWDRETLPDSGLLASVPRGFPALTEALKVQQRAARIGFDWTSAPPIRAKIEEEFAEFDEAVAAGSAGDMSEEMGDLLFSLVNLARHHEIDPEQALRACTTKFRARFGFVESELARRSGGDTPPLASLDEMEALWVEAKRRGIGSRSPD</sequence>
<dbReference type="EMBL" id="CP113520">
    <property type="protein sequence ID" value="WAJ31445.1"/>
    <property type="molecule type" value="Genomic_DNA"/>
</dbReference>
<protein>
    <submittedName>
        <fullName evidence="1">Nucleoside triphosphate pyrophosphohydrolase</fullName>
        <ecNumber evidence="1">3.6.1.9</ecNumber>
    </submittedName>
</protein>